<comment type="caution">
    <text evidence="1">The sequence shown here is derived from an EMBL/GenBank/DDBJ whole genome shotgun (WGS) entry which is preliminary data.</text>
</comment>
<feature type="non-terminal residue" evidence="1">
    <location>
        <position position="1"/>
    </location>
</feature>
<keyword evidence="2" id="KW-1185">Reference proteome</keyword>
<proteinExistence type="predicted"/>
<gene>
    <name evidence="1" type="ORF">L9F63_012274</name>
</gene>
<evidence type="ECO:0000313" key="2">
    <source>
        <dbReference type="Proteomes" id="UP001233999"/>
    </source>
</evidence>
<dbReference type="Proteomes" id="UP001233999">
    <property type="component" value="Unassembled WGS sequence"/>
</dbReference>
<reference evidence="1" key="2">
    <citation type="submission" date="2023-05" db="EMBL/GenBank/DDBJ databases">
        <authorList>
            <person name="Fouks B."/>
        </authorList>
    </citation>
    <scope>NUCLEOTIDE SEQUENCE</scope>
    <source>
        <strain evidence="1">Stay&amp;Tobe</strain>
        <tissue evidence="1">Testes</tissue>
    </source>
</reference>
<sequence>AYLHIPENIDRSSAAIPHDHLISFTVELIHKKKIVGKFKKETDEKYEYMTLSVLNHAAEGRDRNATLFLQERTYCT</sequence>
<evidence type="ECO:0000313" key="1">
    <source>
        <dbReference type="EMBL" id="KAJ9596670.1"/>
    </source>
</evidence>
<organism evidence="1 2">
    <name type="scientific">Diploptera punctata</name>
    <name type="common">Pacific beetle cockroach</name>
    <dbReference type="NCBI Taxonomy" id="6984"/>
    <lineage>
        <taxon>Eukaryota</taxon>
        <taxon>Metazoa</taxon>
        <taxon>Ecdysozoa</taxon>
        <taxon>Arthropoda</taxon>
        <taxon>Hexapoda</taxon>
        <taxon>Insecta</taxon>
        <taxon>Pterygota</taxon>
        <taxon>Neoptera</taxon>
        <taxon>Polyneoptera</taxon>
        <taxon>Dictyoptera</taxon>
        <taxon>Blattodea</taxon>
        <taxon>Blaberoidea</taxon>
        <taxon>Blaberidae</taxon>
        <taxon>Diplopterinae</taxon>
        <taxon>Diploptera</taxon>
    </lineage>
</organism>
<feature type="non-terminal residue" evidence="1">
    <location>
        <position position="76"/>
    </location>
</feature>
<protein>
    <submittedName>
        <fullName evidence="1">Uncharacterized protein</fullName>
    </submittedName>
</protein>
<dbReference type="EMBL" id="JASPKZ010001974">
    <property type="protein sequence ID" value="KAJ9596670.1"/>
    <property type="molecule type" value="Genomic_DNA"/>
</dbReference>
<dbReference type="AlphaFoldDB" id="A0AAD8ADE9"/>
<name>A0AAD8ADE9_DIPPU</name>
<reference evidence="1" key="1">
    <citation type="journal article" date="2023" name="IScience">
        <title>Live-bearing cockroach genome reveals convergent evolutionary mechanisms linked to viviparity in insects and beyond.</title>
        <authorList>
            <person name="Fouks B."/>
            <person name="Harrison M.C."/>
            <person name="Mikhailova A.A."/>
            <person name="Marchal E."/>
            <person name="English S."/>
            <person name="Carruthers M."/>
            <person name="Jennings E.C."/>
            <person name="Chiamaka E.L."/>
            <person name="Frigard R.A."/>
            <person name="Pippel M."/>
            <person name="Attardo G.M."/>
            <person name="Benoit J.B."/>
            <person name="Bornberg-Bauer E."/>
            <person name="Tobe S.S."/>
        </authorList>
    </citation>
    <scope>NUCLEOTIDE SEQUENCE</scope>
    <source>
        <strain evidence="1">Stay&amp;Tobe</strain>
    </source>
</reference>
<accession>A0AAD8ADE9</accession>